<dbReference type="AlphaFoldDB" id="K5XC41"/>
<evidence type="ECO:0008006" key="3">
    <source>
        <dbReference type="Google" id="ProtNLM"/>
    </source>
</evidence>
<dbReference type="Proteomes" id="UP000008370">
    <property type="component" value="Unassembled WGS sequence"/>
</dbReference>
<dbReference type="EMBL" id="JH930468">
    <property type="protein sequence ID" value="EKM60557.1"/>
    <property type="molecule type" value="Genomic_DNA"/>
</dbReference>
<keyword evidence="2" id="KW-1185">Reference proteome</keyword>
<evidence type="ECO:0000313" key="2">
    <source>
        <dbReference type="Proteomes" id="UP000008370"/>
    </source>
</evidence>
<organism evidence="1 2">
    <name type="scientific">Phanerochaete carnosa (strain HHB-10118-sp)</name>
    <name type="common">White-rot fungus</name>
    <name type="synonym">Peniophora carnosa</name>
    <dbReference type="NCBI Taxonomy" id="650164"/>
    <lineage>
        <taxon>Eukaryota</taxon>
        <taxon>Fungi</taxon>
        <taxon>Dikarya</taxon>
        <taxon>Basidiomycota</taxon>
        <taxon>Agaricomycotina</taxon>
        <taxon>Agaricomycetes</taxon>
        <taxon>Polyporales</taxon>
        <taxon>Phanerochaetaceae</taxon>
        <taxon>Phanerochaete</taxon>
    </lineage>
</organism>
<sequence>MSYLNLSQFPALRFLTFEVVFNTLDNTHIIHIWTSILAVIRSIPKTAFLEHITLSSPVPHTILCSVWSRSTLVQALERLLYSVDRCFVRLIDRAQLRAVTLVPPSGEEFIEDNWVHIRSFFPALWDYVSLVTKRIDICYISHA</sequence>
<protein>
    <recommendedName>
        <fullName evidence="3">F-box domain-containing protein</fullName>
    </recommendedName>
</protein>
<dbReference type="OrthoDB" id="10450574at2759"/>
<dbReference type="KEGG" id="pco:PHACADRAFT_189680"/>
<evidence type="ECO:0000313" key="1">
    <source>
        <dbReference type="EMBL" id="EKM60557.1"/>
    </source>
</evidence>
<name>K5XC41_PHACS</name>
<accession>K5XC41</accession>
<dbReference type="HOGENOM" id="CLU_1949568_0_0_1"/>
<proteinExistence type="predicted"/>
<dbReference type="RefSeq" id="XP_007390011.1">
    <property type="nucleotide sequence ID" value="XM_007389949.1"/>
</dbReference>
<dbReference type="InParanoid" id="K5XC41"/>
<reference evidence="1 2" key="1">
    <citation type="journal article" date="2012" name="BMC Genomics">
        <title>Comparative genomics of the white-rot fungi, Phanerochaete carnosa and P. chrysosporium, to elucidate the genetic basis of the distinct wood types they colonize.</title>
        <authorList>
            <person name="Suzuki H."/>
            <person name="MacDonald J."/>
            <person name="Syed K."/>
            <person name="Salamov A."/>
            <person name="Hori C."/>
            <person name="Aerts A."/>
            <person name="Henrissat B."/>
            <person name="Wiebenga A."/>
            <person name="vanKuyk P.A."/>
            <person name="Barry K."/>
            <person name="Lindquist E."/>
            <person name="LaButti K."/>
            <person name="Lapidus A."/>
            <person name="Lucas S."/>
            <person name="Coutinho P."/>
            <person name="Gong Y."/>
            <person name="Samejima M."/>
            <person name="Mahadevan R."/>
            <person name="Abou-Zaid M."/>
            <person name="de Vries R.P."/>
            <person name="Igarashi K."/>
            <person name="Yadav J.S."/>
            <person name="Grigoriev I.V."/>
            <person name="Master E.R."/>
        </authorList>
    </citation>
    <scope>NUCLEOTIDE SEQUENCE [LARGE SCALE GENOMIC DNA]</scope>
    <source>
        <strain evidence="1 2">HHB-10118-sp</strain>
    </source>
</reference>
<dbReference type="GeneID" id="18910616"/>
<gene>
    <name evidence="1" type="ORF">PHACADRAFT_189680</name>
</gene>